<dbReference type="PROSITE" id="PS50011">
    <property type="entry name" value="PROTEIN_KINASE_DOM"/>
    <property type="match status" value="1"/>
</dbReference>
<reference evidence="8 9" key="1">
    <citation type="journal article" date="2013" name="Proc. Natl. Acad. Sci. U.S.A.">
        <title>Fine-scale variation in meiotic recombination in Mimulus inferred from population shotgun sequencing.</title>
        <authorList>
            <person name="Hellsten U."/>
            <person name="Wright K.M."/>
            <person name="Jenkins J."/>
            <person name="Shu S."/>
            <person name="Yuan Y."/>
            <person name="Wessler S.R."/>
            <person name="Schmutz J."/>
            <person name="Willis J.H."/>
            <person name="Rokhsar D.S."/>
        </authorList>
    </citation>
    <scope>NUCLEOTIDE SEQUENCE [LARGE SCALE GENOMIC DNA]</scope>
    <source>
        <strain evidence="9">cv. DUN x IM62</strain>
    </source>
</reference>
<dbReference type="PANTHER" id="PTHR48011:SF103">
    <property type="entry name" value="MITOGEN-ACTIVATED PROTEIN KINASE KINASE KINASE YODA-LIKE"/>
    <property type="match status" value="1"/>
</dbReference>
<dbReference type="InterPro" id="IPR052751">
    <property type="entry name" value="Plant_MAPKKK"/>
</dbReference>
<dbReference type="PROSITE" id="PS00108">
    <property type="entry name" value="PROTEIN_KINASE_ST"/>
    <property type="match status" value="1"/>
</dbReference>
<evidence type="ECO:0000256" key="3">
    <source>
        <dbReference type="ARBA" id="ARBA00022777"/>
    </source>
</evidence>
<keyword evidence="4 5" id="KW-0067">ATP-binding</keyword>
<protein>
    <recommendedName>
        <fullName evidence="7">Protein kinase domain-containing protein</fullName>
    </recommendedName>
</protein>
<dbReference type="EMBL" id="KI630491">
    <property type="protein sequence ID" value="EYU38261.1"/>
    <property type="molecule type" value="Genomic_DNA"/>
</dbReference>
<evidence type="ECO:0000313" key="9">
    <source>
        <dbReference type="Proteomes" id="UP000030748"/>
    </source>
</evidence>
<organism evidence="8 9">
    <name type="scientific">Erythranthe guttata</name>
    <name type="common">Yellow monkey flower</name>
    <name type="synonym">Mimulus guttatus</name>
    <dbReference type="NCBI Taxonomy" id="4155"/>
    <lineage>
        <taxon>Eukaryota</taxon>
        <taxon>Viridiplantae</taxon>
        <taxon>Streptophyta</taxon>
        <taxon>Embryophyta</taxon>
        <taxon>Tracheophyta</taxon>
        <taxon>Spermatophyta</taxon>
        <taxon>Magnoliopsida</taxon>
        <taxon>eudicotyledons</taxon>
        <taxon>Gunneridae</taxon>
        <taxon>Pentapetalae</taxon>
        <taxon>asterids</taxon>
        <taxon>lamiids</taxon>
        <taxon>Lamiales</taxon>
        <taxon>Phrymaceae</taxon>
        <taxon>Erythranthe</taxon>
    </lineage>
</organism>
<dbReference type="SUPFAM" id="SSF56112">
    <property type="entry name" value="Protein kinase-like (PK-like)"/>
    <property type="match status" value="1"/>
</dbReference>
<keyword evidence="2 5" id="KW-0547">Nucleotide-binding</keyword>
<dbReference type="InterPro" id="IPR008271">
    <property type="entry name" value="Ser/Thr_kinase_AS"/>
</dbReference>
<dbReference type="CDD" id="cd06606">
    <property type="entry name" value="STKc_MAPKKK"/>
    <property type="match status" value="1"/>
</dbReference>
<dbReference type="InterPro" id="IPR000719">
    <property type="entry name" value="Prot_kinase_dom"/>
</dbReference>
<dbReference type="STRING" id="4155.A0A022RDE3"/>
<proteinExistence type="inferred from homology"/>
<keyword evidence="1" id="KW-0808">Transferase</keyword>
<evidence type="ECO:0000256" key="4">
    <source>
        <dbReference type="ARBA" id="ARBA00022840"/>
    </source>
</evidence>
<sequence>MAATKKNTYGDGVDWIRGSIIGKGGFGSVYAATLKKNTENKLRFPSVMAVKSSEVSVSTTLQKEMEIMSDLKGSPYLIECFGHEATISSDGTFLAYNLLLEYCSGGTLGERIKKSGDKGLPESEVRVYTRCIVRGLYHMHGAGYVHCDIKPDNILLVPQVNNSASFTAKICDFGLAKREVRNFKKRRITRGQNWQGTPMYLSPEAVRDNIQEAPSDIWALGCVVLKMLTGKPVWEGDTAGEIINKIGAEEELLPDIPDYLSDEAMDFIKCCLWRNPSYRFTAQILMDHPFLDGLTEDGDSYRPTARVMFDRPFLDGLSEDDDDEDSDSEDDSFGDSYCFAKAIVDDLSLYSY</sequence>
<feature type="binding site" evidence="5">
    <location>
        <position position="51"/>
    </location>
    <ligand>
        <name>ATP</name>
        <dbReference type="ChEBI" id="CHEBI:30616"/>
    </ligand>
</feature>
<dbReference type="PROSITE" id="PS00107">
    <property type="entry name" value="PROTEIN_KINASE_ATP"/>
    <property type="match status" value="1"/>
</dbReference>
<evidence type="ECO:0000256" key="2">
    <source>
        <dbReference type="ARBA" id="ARBA00022741"/>
    </source>
</evidence>
<feature type="domain" description="Protein kinase" evidence="7">
    <location>
        <begin position="15"/>
        <end position="291"/>
    </location>
</feature>
<dbReference type="SMART" id="SM00220">
    <property type="entry name" value="S_TKc"/>
    <property type="match status" value="1"/>
</dbReference>
<evidence type="ECO:0000259" key="7">
    <source>
        <dbReference type="PROSITE" id="PS50011"/>
    </source>
</evidence>
<dbReference type="InterPro" id="IPR011009">
    <property type="entry name" value="Kinase-like_dom_sf"/>
</dbReference>
<dbReference type="GO" id="GO:0004674">
    <property type="term" value="F:protein serine/threonine kinase activity"/>
    <property type="evidence" value="ECO:0007669"/>
    <property type="project" value="UniProtKB-KW"/>
</dbReference>
<evidence type="ECO:0000256" key="5">
    <source>
        <dbReference type="PROSITE-ProRule" id="PRU10141"/>
    </source>
</evidence>
<evidence type="ECO:0000256" key="6">
    <source>
        <dbReference type="RuleBase" id="RU000304"/>
    </source>
</evidence>
<dbReference type="Proteomes" id="UP000030748">
    <property type="component" value="Unassembled WGS sequence"/>
</dbReference>
<gene>
    <name evidence="8" type="ORF">MIMGU_mgv1a023811mg</name>
</gene>
<evidence type="ECO:0000256" key="1">
    <source>
        <dbReference type="ARBA" id="ARBA00022679"/>
    </source>
</evidence>
<dbReference type="GO" id="GO:0005524">
    <property type="term" value="F:ATP binding"/>
    <property type="evidence" value="ECO:0007669"/>
    <property type="project" value="UniProtKB-UniRule"/>
</dbReference>
<keyword evidence="6" id="KW-0723">Serine/threonine-protein kinase</keyword>
<comment type="similarity">
    <text evidence="6">Belongs to the protein kinase superfamily.</text>
</comment>
<dbReference type="eggNOG" id="KOG0198">
    <property type="taxonomic scope" value="Eukaryota"/>
</dbReference>
<feature type="non-terminal residue" evidence="8">
    <location>
        <position position="352"/>
    </location>
</feature>
<dbReference type="PANTHER" id="PTHR48011">
    <property type="entry name" value="CCR4-NOT TRANSCRIPTIONAL COMPLEX SUBUNIT CAF120-RELATED"/>
    <property type="match status" value="1"/>
</dbReference>
<dbReference type="Pfam" id="PF00069">
    <property type="entry name" value="Pkinase"/>
    <property type="match status" value="1"/>
</dbReference>
<name>A0A022RDE3_ERYGU</name>
<dbReference type="AlphaFoldDB" id="A0A022RDE3"/>
<evidence type="ECO:0000313" key="8">
    <source>
        <dbReference type="EMBL" id="EYU38261.1"/>
    </source>
</evidence>
<keyword evidence="3" id="KW-0418">Kinase</keyword>
<dbReference type="GO" id="GO:0007165">
    <property type="term" value="P:signal transduction"/>
    <property type="evidence" value="ECO:0000318"/>
    <property type="project" value="GO_Central"/>
</dbReference>
<accession>A0A022RDE3</accession>
<dbReference type="Gene3D" id="1.10.510.10">
    <property type="entry name" value="Transferase(Phosphotransferase) domain 1"/>
    <property type="match status" value="1"/>
</dbReference>
<dbReference type="InterPro" id="IPR017441">
    <property type="entry name" value="Protein_kinase_ATP_BS"/>
</dbReference>
<dbReference type="GO" id="GO:0004672">
    <property type="term" value="F:protein kinase activity"/>
    <property type="evidence" value="ECO:0000318"/>
    <property type="project" value="GO_Central"/>
</dbReference>
<keyword evidence="9" id="KW-1185">Reference proteome</keyword>
<dbReference type="OMA" id="DDHICER"/>